<dbReference type="RefSeq" id="WP_020732476.1">
    <property type="nucleotide sequence ID" value="NZ_CP014350.1"/>
</dbReference>
<evidence type="ECO:0008006" key="3">
    <source>
        <dbReference type="Google" id="ProtNLM"/>
    </source>
</evidence>
<evidence type="ECO:0000313" key="1">
    <source>
        <dbReference type="EMBL" id="ANA43784.1"/>
    </source>
</evidence>
<accession>A0ABN4NXA6</accession>
<sequence>MKILFDKEIGILTKSIEEIQNAKKEILKKEYNLSIKDNSIFDIINYPSSAIDMEVIKVLNELFTTLKEGGTYFQNLQESLSIPKSSTYDAIKQALLEIPHVEYANIISSAGTIEIHIIFTPEYSETGIIDEETRINIWQAIYYTAPSGTSFQGQIKLEFLNKNRQKKIYRFSLGVNKYAYLKVLYKTETEAIHKEIDGQIREIYKKIIKDKYKDMGISFRHQDFLSPVSLIRGIKSIRVGIFIKENLKTKITQIKESEFMFNADVEIKENELISLNENLRLIIDRE</sequence>
<dbReference type="EMBL" id="CP014350">
    <property type="protein sequence ID" value="ANA43784.1"/>
    <property type="molecule type" value="Genomic_DNA"/>
</dbReference>
<keyword evidence="1" id="KW-0614">Plasmid</keyword>
<evidence type="ECO:0000313" key="2">
    <source>
        <dbReference type="Proteomes" id="UP000078430"/>
    </source>
</evidence>
<protein>
    <recommendedName>
        <fullName evidence="3">Cytosolic protein</fullName>
    </recommendedName>
</protein>
<name>A0ABN4NXA6_BORHE</name>
<keyword evidence="2" id="KW-1185">Reference proteome</keyword>
<gene>
    <name evidence="1" type="ORF">AXX13_A0720</name>
</gene>
<proteinExistence type="predicted"/>
<organism evidence="1 2">
    <name type="scientific">Borrelia hermsii HS1</name>
    <dbReference type="NCBI Taxonomy" id="1867252"/>
    <lineage>
        <taxon>Bacteria</taxon>
        <taxon>Pseudomonadati</taxon>
        <taxon>Spirochaetota</taxon>
        <taxon>Spirochaetia</taxon>
        <taxon>Spirochaetales</taxon>
        <taxon>Borreliaceae</taxon>
        <taxon>Borrelia</taxon>
    </lineage>
</organism>
<dbReference type="Proteomes" id="UP000078430">
    <property type="component" value="Plasmid megaplasmid"/>
</dbReference>
<dbReference type="Pfam" id="PF03434">
    <property type="entry name" value="DUF276"/>
    <property type="match status" value="1"/>
</dbReference>
<dbReference type="InterPro" id="IPR005096">
    <property type="entry name" value="DUF276"/>
</dbReference>
<reference evidence="1 2" key="1">
    <citation type="journal article" date="2013" name="J. Bacteriol.">
        <title>Large linear plasmids of Borrelia species that cause relapsing fever.</title>
        <authorList>
            <person name="Miller S.C."/>
            <person name="Porcella S.F."/>
            <person name="Raffel S.J."/>
            <person name="Schwan T.G."/>
            <person name="Barbour A.G."/>
        </authorList>
    </citation>
    <scope>NUCLEOTIDE SEQUENCE [LARGE SCALE GENOMIC DNA]</scope>
    <source>
        <strain evidence="1 2">HS1</strain>
    </source>
</reference>
<reference evidence="1 2" key="2">
    <citation type="journal article" date="2016" name="Genome Announc.">
        <title>Chromosome and Plasmids of the Tick-Borne Relapsing Fever Agent Borrelia hermsii.</title>
        <authorList>
            <person name="Barbour A.G."/>
        </authorList>
    </citation>
    <scope>NUCLEOTIDE SEQUENCE [LARGE SCALE GENOMIC DNA]</scope>
    <source>
        <strain evidence="1 2">HS1</strain>
    </source>
</reference>
<geneLocation type="plasmid" evidence="1 2">
    <name>megaplasmid</name>
</geneLocation>